<dbReference type="InterPro" id="IPR011989">
    <property type="entry name" value="ARM-like"/>
</dbReference>
<feature type="domain" description="Protein zer-1 homolog-like C-terminal" evidence="2">
    <location>
        <begin position="484"/>
        <end position="798"/>
    </location>
</feature>
<dbReference type="InterPro" id="IPR032675">
    <property type="entry name" value="LRR_dom_sf"/>
</dbReference>
<dbReference type="Gene3D" id="1.25.10.10">
    <property type="entry name" value="Leucine-rich Repeat Variant"/>
    <property type="match status" value="1"/>
</dbReference>
<dbReference type="Proteomes" id="UP001164746">
    <property type="component" value="Chromosome 2"/>
</dbReference>
<evidence type="ECO:0000256" key="1">
    <source>
        <dbReference type="ARBA" id="ARBA00022786"/>
    </source>
</evidence>
<feature type="domain" description="Zer-1-like leucine-rich repeats region" evidence="3">
    <location>
        <begin position="306"/>
        <end position="425"/>
    </location>
</feature>
<keyword evidence="1" id="KW-0833">Ubl conjugation pathway</keyword>
<organism evidence="4 5">
    <name type="scientific">Mya arenaria</name>
    <name type="common">Soft-shell clam</name>
    <dbReference type="NCBI Taxonomy" id="6604"/>
    <lineage>
        <taxon>Eukaryota</taxon>
        <taxon>Metazoa</taxon>
        <taxon>Spiralia</taxon>
        <taxon>Lophotrochozoa</taxon>
        <taxon>Mollusca</taxon>
        <taxon>Bivalvia</taxon>
        <taxon>Autobranchia</taxon>
        <taxon>Heteroconchia</taxon>
        <taxon>Euheterodonta</taxon>
        <taxon>Imparidentia</taxon>
        <taxon>Neoheterodontei</taxon>
        <taxon>Myida</taxon>
        <taxon>Myoidea</taxon>
        <taxon>Myidae</taxon>
        <taxon>Mya</taxon>
    </lineage>
</organism>
<dbReference type="EMBL" id="CP111013">
    <property type="protein sequence ID" value="WAQ97296.1"/>
    <property type="molecule type" value="Genomic_DNA"/>
</dbReference>
<protein>
    <submittedName>
        <fullName evidence="4">ZER1-like protein</fullName>
    </submittedName>
</protein>
<name>A0ABY7DL24_MYAAR</name>
<dbReference type="SUPFAM" id="SSF48371">
    <property type="entry name" value="ARM repeat"/>
    <property type="match status" value="1"/>
</dbReference>
<evidence type="ECO:0000313" key="5">
    <source>
        <dbReference type="Proteomes" id="UP001164746"/>
    </source>
</evidence>
<dbReference type="SUPFAM" id="SSF52047">
    <property type="entry name" value="RNI-like"/>
    <property type="match status" value="1"/>
</dbReference>
<dbReference type="InterPro" id="IPR016024">
    <property type="entry name" value="ARM-type_fold"/>
</dbReference>
<accession>A0ABY7DL24</accession>
<sequence>MESRKAFAAPDCLQDLCVFYCMNHLDVFVSALKASDMSAASGGSFPVLLGNKLLDYYMRCSIPKYNLTFKHPDQSEVDLLDDLVSNGHTCNEISVIHGEKVSADIFHTLSSNNLFRTVELTSFDGDEIAGMKKVKCEIIKKSLKVLSSVKLNKLSDEEMFLEILCNLAGQSYLESESSSSEVAENTEDNFEDENMVALPLQVDINEQFTVANTKYKPTKLQPNCDRNTNAQKDDFRCVNLKSFTYNQYASNFDNMNEVVIRKFSLFVSALSEILENNLNLQTFCVTSALSYPLDWFLNLPFLPLLKNLQSLTLACVNVPNIRMEEMFAAPRHPDPLSMLPTLQNLRHLDISFWNRDGETCATYSRLQLKLFVEGLKSMPNLRSLDISGTNLQDIISHENGSSECEEHCMPGFQGRKFDFLGLYETEKCVCHHRFIPAYKELVVDSETTLKHPLALYEVYTPFILWFGGLHGKGGELAHIPESYIMYFLLRKDVKRLLTIQHRRHMLENLLTIMWSVSQLTNWPQLVTDKRHKVYSHRFEQYVQVLVQVNMGFCRSTQRQLVLRLLHSACRVSQEHKAIIGQKLGLVQVLEKYWSILWTLTDEVPVNCHLFMQYGGCEIGRKCIELFNVNDLRRKITGAISNVSENFELHPLLMTREVVVLFRDMLKYASESDYDVSSHAASFLVQLASSGPEHWMLAEPSWETILKEVDEAIQKWDINGPKGVKFRSLLPMLRQVGNQEVGVAQLWAAWGICNLIIVKPSRYFAMLEREGGLKVMSDALENPGIRDDVASLITDILNRHTRWSDADHSIDEDD</sequence>
<evidence type="ECO:0000259" key="3">
    <source>
        <dbReference type="Pfam" id="PF25013"/>
    </source>
</evidence>
<dbReference type="InterPro" id="IPR055142">
    <property type="entry name" value="ZER1-like_C"/>
</dbReference>
<dbReference type="PANTHER" id="PTHR12904:SF23">
    <property type="entry name" value="PROTEIN ZER-1 HOMOLOG"/>
    <property type="match status" value="1"/>
</dbReference>
<dbReference type="Pfam" id="PF22964">
    <property type="entry name" value="ZER1-like_2nd"/>
    <property type="match status" value="1"/>
</dbReference>
<keyword evidence="5" id="KW-1185">Reference proteome</keyword>
<evidence type="ECO:0000313" key="4">
    <source>
        <dbReference type="EMBL" id="WAQ97296.1"/>
    </source>
</evidence>
<reference evidence="4" key="1">
    <citation type="submission" date="2022-11" db="EMBL/GenBank/DDBJ databases">
        <title>Centuries of genome instability and evolution in soft-shell clam transmissible cancer (bioRxiv).</title>
        <authorList>
            <person name="Hart S.F.M."/>
            <person name="Yonemitsu M.A."/>
            <person name="Giersch R.M."/>
            <person name="Beal B.F."/>
            <person name="Arriagada G."/>
            <person name="Davis B.W."/>
            <person name="Ostrander E.A."/>
            <person name="Goff S.P."/>
            <person name="Metzger M.J."/>
        </authorList>
    </citation>
    <scope>NUCLEOTIDE SEQUENCE</scope>
    <source>
        <strain evidence="4">MELC-2E11</strain>
        <tissue evidence="4">Siphon/mantle</tissue>
    </source>
</reference>
<dbReference type="PANTHER" id="PTHR12904">
    <property type="match status" value="1"/>
</dbReference>
<evidence type="ECO:0000259" key="2">
    <source>
        <dbReference type="Pfam" id="PF22964"/>
    </source>
</evidence>
<dbReference type="InterPro" id="IPR056845">
    <property type="entry name" value="LRR_Zer-1"/>
</dbReference>
<dbReference type="Gene3D" id="3.80.10.10">
    <property type="entry name" value="Ribonuclease Inhibitor"/>
    <property type="match status" value="1"/>
</dbReference>
<dbReference type="Pfam" id="PF25013">
    <property type="entry name" value="LRR_Zer-1"/>
    <property type="match status" value="1"/>
</dbReference>
<proteinExistence type="predicted"/>
<gene>
    <name evidence="4" type="ORF">MAR_029986</name>
</gene>
<dbReference type="InterPro" id="IPR051341">
    <property type="entry name" value="Zyg-11_UBL_adapter"/>
</dbReference>